<reference evidence="1 2" key="1">
    <citation type="submission" date="2024-02" db="EMBL/GenBank/DDBJ databases">
        <title>A novel Wenzhouxiangellaceae bacterium, isolated from coastal sediments.</title>
        <authorList>
            <person name="Du Z.-J."/>
            <person name="Ye Y.-Q."/>
            <person name="Zhang X.-Y."/>
        </authorList>
    </citation>
    <scope>NUCLEOTIDE SEQUENCE [LARGE SCALE GENOMIC DNA]</scope>
    <source>
        <strain evidence="1 2">CH-27</strain>
    </source>
</reference>
<evidence type="ECO:0000313" key="2">
    <source>
        <dbReference type="Proteomes" id="UP001359886"/>
    </source>
</evidence>
<evidence type="ECO:0008006" key="3">
    <source>
        <dbReference type="Google" id="ProtNLM"/>
    </source>
</evidence>
<organism evidence="1 2">
    <name type="scientific">Elongatibacter sediminis</name>
    <dbReference type="NCBI Taxonomy" id="3119006"/>
    <lineage>
        <taxon>Bacteria</taxon>
        <taxon>Pseudomonadati</taxon>
        <taxon>Pseudomonadota</taxon>
        <taxon>Gammaproteobacteria</taxon>
        <taxon>Chromatiales</taxon>
        <taxon>Wenzhouxiangellaceae</taxon>
        <taxon>Elongatibacter</taxon>
    </lineage>
</organism>
<accession>A0AAW9R5K1</accession>
<proteinExistence type="predicted"/>
<keyword evidence="2" id="KW-1185">Reference proteome</keyword>
<dbReference type="Proteomes" id="UP001359886">
    <property type="component" value="Unassembled WGS sequence"/>
</dbReference>
<protein>
    <recommendedName>
        <fullName evidence="3">Glycosyltransferase 2-like domain-containing protein</fullName>
    </recommendedName>
</protein>
<dbReference type="AlphaFoldDB" id="A0AAW9R5K1"/>
<gene>
    <name evidence="1" type="ORF">V3330_04600</name>
</gene>
<dbReference type="EMBL" id="JAZHOG010000002">
    <property type="protein sequence ID" value="MEJ8566894.1"/>
    <property type="molecule type" value="Genomic_DNA"/>
</dbReference>
<dbReference type="RefSeq" id="WP_354694212.1">
    <property type="nucleotide sequence ID" value="NZ_JAZHOG010000002.1"/>
</dbReference>
<evidence type="ECO:0000313" key="1">
    <source>
        <dbReference type="EMBL" id="MEJ8566894.1"/>
    </source>
</evidence>
<dbReference type="SUPFAM" id="SSF53448">
    <property type="entry name" value="Nucleotide-diphospho-sugar transferases"/>
    <property type="match status" value="1"/>
</dbReference>
<dbReference type="InterPro" id="IPR029044">
    <property type="entry name" value="Nucleotide-diphossugar_trans"/>
</dbReference>
<dbReference type="Gene3D" id="3.90.550.10">
    <property type="entry name" value="Spore Coat Polysaccharide Biosynthesis Protein SpsA, Chain A"/>
    <property type="match status" value="1"/>
</dbReference>
<name>A0AAW9R5K1_9GAMM</name>
<sequence>MVEAPIALFVYNRPEHARRTLEALSRNDGAERSCLYIFADGLAQEADAMDRRNHREVRRLIRERPWCGRVEIIEADVNRGLKESICTGISRVLESYDRVIVLEDDIEISPGFLRYMNGALDLYADEDQVFQISGFMVKNWPWIQSTGFLRVSTSWGWGTWRRAWKHYRADAENLLIEVGRKGRTQFDLDGYSFHFEELERNVRGELNTWAVRWYASIFLLNGLCLYPRKTLVRNIGFDGSGVHCHNDKMRYHRRLRLARNVEPERRCISEDKAYLKAIQAHYRETLRVWTHTRVRDRLLRRLRWPLAR</sequence>
<comment type="caution">
    <text evidence="1">The sequence shown here is derived from an EMBL/GenBank/DDBJ whole genome shotgun (WGS) entry which is preliminary data.</text>
</comment>